<gene>
    <name evidence="3" type="ORF">SCMC78_59570</name>
</gene>
<organism evidence="3">
    <name type="scientific">Streptomyces sp. CMC78</name>
    <dbReference type="NCBI Taxonomy" id="3231512"/>
    <lineage>
        <taxon>Bacteria</taxon>
        <taxon>Bacillati</taxon>
        <taxon>Actinomycetota</taxon>
        <taxon>Actinomycetes</taxon>
        <taxon>Kitasatosporales</taxon>
        <taxon>Streptomycetaceae</taxon>
        <taxon>Streptomyces</taxon>
    </lineage>
</organism>
<feature type="region of interest" description="Disordered" evidence="1">
    <location>
        <begin position="40"/>
        <end position="61"/>
    </location>
</feature>
<evidence type="ECO:0000256" key="2">
    <source>
        <dbReference type="SAM" id="SignalP"/>
    </source>
</evidence>
<name>A0AB33KNU0_9ACTN</name>
<dbReference type="EMBL" id="AP035884">
    <property type="protein sequence ID" value="BFP56150.1"/>
    <property type="molecule type" value="Genomic_DNA"/>
</dbReference>
<reference evidence="3" key="1">
    <citation type="submission" date="2024-07" db="EMBL/GenBank/DDBJ databases">
        <title>Complete genome sequences of cellulolytic bacteria, Kitasatospora sp. CMC57 and Streptomyces sp. CMC78, isolated from Japanese agricultural soil.</title>
        <authorList>
            <person name="Hashimoto T."/>
            <person name="Ito M."/>
            <person name="Iwamoto M."/>
            <person name="Fukahori D."/>
            <person name="Shoda T."/>
            <person name="Sakoda M."/>
            <person name="Morohoshi T."/>
            <person name="Mitsuboshi M."/>
            <person name="Nishizawa T."/>
        </authorList>
    </citation>
    <scope>NUCLEOTIDE SEQUENCE</scope>
    <source>
        <strain evidence="3">CMC78</strain>
    </source>
</reference>
<accession>A0AB33KNU0</accession>
<evidence type="ECO:0000256" key="1">
    <source>
        <dbReference type="SAM" id="MobiDB-lite"/>
    </source>
</evidence>
<keyword evidence="2" id="KW-0732">Signal</keyword>
<dbReference type="KEGG" id="stcm:SCMC78_59570"/>
<dbReference type="AlphaFoldDB" id="A0AB33KNU0"/>
<sequence>MSGCGREIAVRPTRRRTRLLLAAPVVVAALAVPLGVHAARGADSGTGEEPPKPEPAGSECRTSIEGSRVVAYCHNPYPSTDLVRLHTECDRWWDVDADGATVAVEPGRTVRLEDRCWKEVATAWVSHRPAPL</sequence>
<protein>
    <recommendedName>
        <fullName evidence="4">Secreted protein</fullName>
    </recommendedName>
</protein>
<evidence type="ECO:0008006" key="4">
    <source>
        <dbReference type="Google" id="ProtNLM"/>
    </source>
</evidence>
<feature type="signal peptide" evidence="2">
    <location>
        <begin position="1"/>
        <end position="38"/>
    </location>
</feature>
<evidence type="ECO:0000313" key="3">
    <source>
        <dbReference type="EMBL" id="BFP56150.1"/>
    </source>
</evidence>
<feature type="chain" id="PRO_5044313664" description="Secreted protein" evidence="2">
    <location>
        <begin position="39"/>
        <end position="132"/>
    </location>
</feature>
<proteinExistence type="predicted"/>